<name>A0A939MII3_9MICO</name>
<sequence>MADPADVSDQTEAPAPKQKLADRWADVSLRTKITGVTVFILSLGLIVAGVGTQAFLRPQLIGVQDAELRQLFSNPADALGPEADTNGLTAADVQNAPKRYYVAVLDLTGAVLHDNDRGDQNAAPLPEVPELTPEWARHNSNAPFALTASDGVEWRAVAIPVVSGAGGAPGGILLIASSTAETNSLMARFTLVFAGFSLAVLLLGAALTRILVTNTFVPLAEVERTALEISRGDFSKRIMISGPNTEVGHLGESLNVMLDHIDASFDERVRALEQMRRFIGDAGHELRTPLVSVRGYAELYRMGALQDDEQVSLAMGRIEKEAIRMTSLVEDLLSLARLDERRPLERTPLPLNQLAADAALDTVAQDPDREVRVAEDPASPVVVGDEHKVRQVMTNLIGNALRYSPAGTPLEIVVSSDAAEGLARFEIIDHGEGIPEQFRSKIFDRFWRADNSRNRETGGSGLGLSIVQSIVRAHDGRVSAHETPGGGATFRVELPLAPAEYLAAD</sequence>
<dbReference type="InterPro" id="IPR003661">
    <property type="entry name" value="HisK_dim/P_dom"/>
</dbReference>
<feature type="transmembrane region" description="Helical" evidence="12">
    <location>
        <begin position="157"/>
        <end position="177"/>
    </location>
</feature>
<evidence type="ECO:0000256" key="1">
    <source>
        <dbReference type="ARBA" id="ARBA00000085"/>
    </source>
</evidence>
<proteinExistence type="predicted"/>
<dbReference type="GO" id="GO:0005509">
    <property type="term" value="F:calcium ion binding"/>
    <property type="evidence" value="ECO:0007669"/>
    <property type="project" value="UniProtKB-ARBA"/>
</dbReference>
<dbReference type="CDD" id="cd06225">
    <property type="entry name" value="HAMP"/>
    <property type="match status" value="1"/>
</dbReference>
<evidence type="ECO:0000256" key="3">
    <source>
        <dbReference type="ARBA" id="ARBA00004236"/>
    </source>
</evidence>
<dbReference type="Gene3D" id="6.10.340.10">
    <property type="match status" value="1"/>
</dbReference>
<dbReference type="InterPro" id="IPR003594">
    <property type="entry name" value="HATPase_dom"/>
</dbReference>
<dbReference type="InterPro" id="IPR004358">
    <property type="entry name" value="Sig_transdc_His_kin-like_C"/>
</dbReference>
<dbReference type="InterPro" id="IPR050428">
    <property type="entry name" value="TCS_sensor_his_kinase"/>
</dbReference>
<keyword evidence="9 12" id="KW-1133">Transmembrane helix</keyword>
<comment type="cofactor">
    <cofactor evidence="2">
        <name>a divalent metal cation</name>
        <dbReference type="ChEBI" id="CHEBI:60240"/>
    </cofactor>
</comment>
<dbReference type="PANTHER" id="PTHR45436:SF5">
    <property type="entry name" value="SENSOR HISTIDINE KINASE TRCS"/>
    <property type="match status" value="1"/>
</dbReference>
<dbReference type="Proteomes" id="UP000664382">
    <property type="component" value="Unassembled WGS sequence"/>
</dbReference>
<comment type="catalytic activity">
    <reaction evidence="1">
        <text>ATP + protein L-histidine = ADP + protein N-phospho-L-histidine.</text>
        <dbReference type="EC" id="2.7.13.3"/>
    </reaction>
</comment>
<dbReference type="AlphaFoldDB" id="A0A939MII3"/>
<dbReference type="GO" id="GO:0005886">
    <property type="term" value="C:plasma membrane"/>
    <property type="evidence" value="ECO:0007669"/>
    <property type="project" value="UniProtKB-SubCell"/>
</dbReference>
<evidence type="ECO:0000256" key="12">
    <source>
        <dbReference type="SAM" id="Phobius"/>
    </source>
</evidence>
<dbReference type="Gene3D" id="1.10.287.130">
    <property type="match status" value="1"/>
</dbReference>
<keyword evidence="16" id="KW-1185">Reference proteome</keyword>
<dbReference type="PANTHER" id="PTHR45436">
    <property type="entry name" value="SENSOR HISTIDINE KINASE YKOH"/>
    <property type="match status" value="1"/>
</dbReference>
<evidence type="ECO:0000256" key="2">
    <source>
        <dbReference type="ARBA" id="ARBA00001968"/>
    </source>
</evidence>
<dbReference type="Pfam" id="PF00672">
    <property type="entry name" value="HAMP"/>
    <property type="match status" value="1"/>
</dbReference>
<dbReference type="InterPro" id="IPR036890">
    <property type="entry name" value="HATPase_C_sf"/>
</dbReference>
<dbReference type="SMART" id="SM00388">
    <property type="entry name" value="HisKA"/>
    <property type="match status" value="1"/>
</dbReference>
<evidence type="ECO:0000313" key="16">
    <source>
        <dbReference type="Proteomes" id="UP000664382"/>
    </source>
</evidence>
<evidence type="ECO:0000256" key="6">
    <source>
        <dbReference type="ARBA" id="ARBA00022679"/>
    </source>
</evidence>
<dbReference type="InterPro" id="IPR005467">
    <property type="entry name" value="His_kinase_dom"/>
</dbReference>
<organism evidence="15 16">
    <name type="scientific">Leucobacter weissii</name>
    <dbReference type="NCBI Taxonomy" id="1983706"/>
    <lineage>
        <taxon>Bacteria</taxon>
        <taxon>Bacillati</taxon>
        <taxon>Actinomycetota</taxon>
        <taxon>Actinomycetes</taxon>
        <taxon>Micrococcales</taxon>
        <taxon>Microbacteriaceae</taxon>
        <taxon>Leucobacter</taxon>
    </lineage>
</organism>
<evidence type="ECO:0000256" key="9">
    <source>
        <dbReference type="ARBA" id="ARBA00022989"/>
    </source>
</evidence>
<gene>
    <name evidence="15" type="ORF">J4H92_01620</name>
</gene>
<feature type="transmembrane region" description="Helical" evidence="12">
    <location>
        <begin position="189"/>
        <end position="212"/>
    </location>
</feature>
<dbReference type="SMART" id="SM00304">
    <property type="entry name" value="HAMP"/>
    <property type="match status" value="1"/>
</dbReference>
<evidence type="ECO:0000256" key="7">
    <source>
        <dbReference type="ARBA" id="ARBA00022692"/>
    </source>
</evidence>
<dbReference type="FunFam" id="1.10.287.130:FF:000001">
    <property type="entry name" value="Two-component sensor histidine kinase"/>
    <property type="match status" value="1"/>
</dbReference>
<evidence type="ECO:0000259" key="13">
    <source>
        <dbReference type="PROSITE" id="PS50109"/>
    </source>
</evidence>
<evidence type="ECO:0000256" key="10">
    <source>
        <dbReference type="ARBA" id="ARBA00023012"/>
    </source>
</evidence>
<keyword evidence="8 15" id="KW-0418">Kinase</keyword>
<dbReference type="EC" id="2.7.13.3" evidence="4"/>
<feature type="transmembrane region" description="Helical" evidence="12">
    <location>
        <begin position="33"/>
        <end position="56"/>
    </location>
</feature>
<comment type="caution">
    <text evidence="15">The sequence shown here is derived from an EMBL/GenBank/DDBJ whole genome shotgun (WGS) entry which is preliminary data.</text>
</comment>
<keyword evidence="5" id="KW-0597">Phosphoprotein</keyword>
<accession>A0A939MII3</accession>
<dbReference type="SUPFAM" id="SSF47384">
    <property type="entry name" value="Homodimeric domain of signal transducing histidine kinase"/>
    <property type="match status" value="1"/>
</dbReference>
<keyword evidence="7 12" id="KW-0812">Transmembrane</keyword>
<dbReference type="Gene3D" id="3.30.565.10">
    <property type="entry name" value="Histidine kinase-like ATPase, C-terminal domain"/>
    <property type="match status" value="1"/>
</dbReference>
<dbReference type="SMART" id="SM00387">
    <property type="entry name" value="HATPase_c"/>
    <property type="match status" value="1"/>
</dbReference>
<dbReference type="PRINTS" id="PR00344">
    <property type="entry name" value="BCTRLSENSOR"/>
</dbReference>
<evidence type="ECO:0000256" key="8">
    <source>
        <dbReference type="ARBA" id="ARBA00022777"/>
    </source>
</evidence>
<dbReference type="RefSeq" id="WP_208095282.1">
    <property type="nucleotide sequence ID" value="NZ_JAGDYM010000003.1"/>
</dbReference>
<dbReference type="FunFam" id="3.30.565.10:FF:000006">
    <property type="entry name" value="Sensor histidine kinase WalK"/>
    <property type="match status" value="1"/>
</dbReference>
<evidence type="ECO:0000256" key="4">
    <source>
        <dbReference type="ARBA" id="ARBA00012438"/>
    </source>
</evidence>
<keyword evidence="10" id="KW-0902">Two-component regulatory system</keyword>
<dbReference type="PROSITE" id="PS50885">
    <property type="entry name" value="HAMP"/>
    <property type="match status" value="1"/>
</dbReference>
<evidence type="ECO:0000313" key="15">
    <source>
        <dbReference type="EMBL" id="MBO1900645.1"/>
    </source>
</evidence>
<feature type="domain" description="Histidine kinase" evidence="13">
    <location>
        <begin position="281"/>
        <end position="498"/>
    </location>
</feature>
<evidence type="ECO:0000256" key="11">
    <source>
        <dbReference type="ARBA" id="ARBA00023136"/>
    </source>
</evidence>
<evidence type="ECO:0000256" key="5">
    <source>
        <dbReference type="ARBA" id="ARBA00022553"/>
    </source>
</evidence>
<reference evidence="15" key="1">
    <citation type="submission" date="2021-03" db="EMBL/GenBank/DDBJ databases">
        <title>Leucobacter chromiisoli sp. nov., isolated from chromium-containing soil of chemical plant.</title>
        <authorList>
            <person name="Xu Z."/>
        </authorList>
    </citation>
    <scope>NUCLEOTIDE SEQUENCE</scope>
    <source>
        <strain evidence="15">S27</strain>
    </source>
</reference>
<dbReference type="EMBL" id="JAGDYM010000003">
    <property type="protein sequence ID" value="MBO1900645.1"/>
    <property type="molecule type" value="Genomic_DNA"/>
</dbReference>
<dbReference type="Pfam" id="PF00512">
    <property type="entry name" value="HisKA"/>
    <property type="match status" value="1"/>
</dbReference>
<keyword evidence="11 12" id="KW-0472">Membrane</keyword>
<dbReference type="GO" id="GO:0000155">
    <property type="term" value="F:phosphorelay sensor kinase activity"/>
    <property type="evidence" value="ECO:0007669"/>
    <property type="project" value="InterPro"/>
</dbReference>
<dbReference type="Pfam" id="PF02518">
    <property type="entry name" value="HATPase_c"/>
    <property type="match status" value="1"/>
</dbReference>
<dbReference type="PROSITE" id="PS50109">
    <property type="entry name" value="HIS_KIN"/>
    <property type="match status" value="1"/>
</dbReference>
<protein>
    <recommendedName>
        <fullName evidence="4">histidine kinase</fullName>
        <ecNumber evidence="4">2.7.13.3</ecNumber>
    </recommendedName>
</protein>
<comment type="subcellular location">
    <subcellularLocation>
        <location evidence="3">Cell membrane</location>
    </subcellularLocation>
</comment>
<dbReference type="CDD" id="cd00075">
    <property type="entry name" value="HATPase"/>
    <property type="match status" value="1"/>
</dbReference>
<dbReference type="SUPFAM" id="SSF55874">
    <property type="entry name" value="ATPase domain of HSP90 chaperone/DNA topoisomerase II/histidine kinase"/>
    <property type="match status" value="1"/>
</dbReference>
<dbReference type="InterPro" id="IPR036097">
    <property type="entry name" value="HisK_dim/P_sf"/>
</dbReference>
<feature type="domain" description="HAMP" evidence="14">
    <location>
        <begin position="213"/>
        <end position="266"/>
    </location>
</feature>
<dbReference type="SUPFAM" id="SSF158472">
    <property type="entry name" value="HAMP domain-like"/>
    <property type="match status" value="1"/>
</dbReference>
<evidence type="ECO:0000259" key="14">
    <source>
        <dbReference type="PROSITE" id="PS50885"/>
    </source>
</evidence>
<keyword evidence="6" id="KW-0808">Transferase</keyword>
<dbReference type="InterPro" id="IPR003660">
    <property type="entry name" value="HAMP_dom"/>
</dbReference>
<dbReference type="CDD" id="cd00082">
    <property type="entry name" value="HisKA"/>
    <property type="match status" value="1"/>
</dbReference>